<keyword evidence="2" id="KW-0804">Transcription</keyword>
<dbReference type="Proteomes" id="UP001500280">
    <property type="component" value="Unassembled WGS sequence"/>
</dbReference>
<evidence type="ECO:0000313" key="5">
    <source>
        <dbReference type="Proteomes" id="UP001500280"/>
    </source>
</evidence>
<sequence>MNELECRTFVEQVTAYLEGALSPEAEQTFIDHLPLCTGCENYLDQMQRTQQALSNLPADGLPDDTRSALLAAFQRRATNS</sequence>
<feature type="domain" description="Putative zinc-finger" evidence="3">
    <location>
        <begin position="6"/>
        <end position="39"/>
    </location>
</feature>
<keyword evidence="5" id="KW-1185">Reference proteome</keyword>
<dbReference type="RefSeq" id="WP_344147061.1">
    <property type="nucleotide sequence ID" value="NZ_BAAANF010000004.1"/>
</dbReference>
<evidence type="ECO:0000313" key="4">
    <source>
        <dbReference type="EMBL" id="GAA1673048.1"/>
    </source>
</evidence>
<proteinExistence type="predicted"/>
<name>A0ABN2GL21_9ACTN</name>
<dbReference type="Gene3D" id="1.10.10.1320">
    <property type="entry name" value="Anti-sigma factor, zinc-finger domain"/>
    <property type="match status" value="1"/>
</dbReference>
<evidence type="ECO:0000256" key="1">
    <source>
        <dbReference type="ARBA" id="ARBA00023015"/>
    </source>
</evidence>
<evidence type="ECO:0000256" key="2">
    <source>
        <dbReference type="ARBA" id="ARBA00023163"/>
    </source>
</evidence>
<reference evidence="4 5" key="1">
    <citation type="journal article" date="2019" name="Int. J. Syst. Evol. Microbiol.">
        <title>The Global Catalogue of Microorganisms (GCM) 10K type strain sequencing project: providing services to taxonomists for standard genome sequencing and annotation.</title>
        <authorList>
            <consortium name="The Broad Institute Genomics Platform"/>
            <consortium name="The Broad Institute Genome Sequencing Center for Infectious Disease"/>
            <person name="Wu L."/>
            <person name="Ma J."/>
        </authorList>
    </citation>
    <scope>NUCLEOTIDE SEQUENCE [LARGE SCALE GENOMIC DNA]</scope>
    <source>
        <strain evidence="4 5">JCM 14307</strain>
    </source>
</reference>
<dbReference type="Pfam" id="PF13490">
    <property type="entry name" value="zf-HC2"/>
    <property type="match status" value="1"/>
</dbReference>
<gene>
    <name evidence="4" type="ORF">GCM10009745_14940</name>
</gene>
<accession>A0ABN2GL21</accession>
<organism evidence="4 5">
    <name type="scientific">Kribbella yunnanensis</name>
    <dbReference type="NCBI Taxonomy" id="190194"/>
    <lineage>
        <taxon>Bacteria</taxon>
        <taxon>Bacillati</taxon>
        <taxon>Actinomycetota</taxon>
        <taxon>Actinomycetes</taxon>
        <taxon>Propionibacteriales</taxon>
        <taxon>Kribbellaceae</taxon>
        <taxon>Kribbella</taxon>
    </lineage>
</organism>
<comment type="caution">
    <text evidence="4">The sequence shown here is derived from an EMBL/GenBank/DDBJ whole genome shotgun (WGS) entry which is preliminary data.</text>
</comment>
<dbReference type="InterPro" id="IPR041916">
    <property type="entry name" value="Anti_sigma_zinc_sf"/>
</dbReference>
<dbReference type="InterPro" id="IPR027383">
    <property type="entry name" value="Znf_put"/>
</dbReference>
<evidence type="ECO:0000259" key="3">
    <source>
        <dbReference type="Pfam" id="PF13490"/>
    </source>
</evidence>
<keyword evidence="1" id="KW-0805">Transcription regulation</keyword>
<protein>
    <recommendedName>
        <fullName evidence="3">Putative zinc-finger domain-containing protein</fullName>
    </recommendedName>
</protein>
<dbReference type="EMBL" id="BAAANF010000004">
    <property type="protein sequence ID" value="GAA1673048.1"/>
    <property type="molecule type" value="Genomic_DNA"/>
</dbReference>